<proteinExistence type="predicted"/>
<feature type="region of interest" description="Disordered" evidence="1">
    <location>
        <begin position="32"/>
        <end position="105"/>
    </location>
</feature>
<dbReference type="AlphaFoldDB" id="A0A7T8JTW7"/>
<feature type="compositionally biased region" description="Basic and acidic residues" evidence="1">
    <location>
        <begin position="91"/>
        <end position="105"/>
    </location>
</feature>
<evidence type="ECO:0000256" key="1">
    <source>
        <dbReference type="SAM" id="MobiDB-lite"/>
    </source>
</evidence>
<evidence type="ECO:0000313" key="3">
    <source>
        <dbReference type="Proteomes" id="UP000595437"/>
    </source>
</evidence>
<reference evidence="3" key="1">
    <citation type="submission" date="2021-01" db="EMBL/GenBank/DDBJ databases">
        <title>Caligus Genome Assembly.</title>
        <authorList>
            <person name="Gallardo-Escarate C."/>
        </authorList>
    </citation>
    <scope>NUCLEOTIDE SEQUENCE [LARGE SCALE GENOMIC DNA]</scope>
</reference>
<dbReference type="EMBL" id="CP045906">
    <property type="protein sequence ID" value="QQP34992.1"/>
    <property type="molecule type" value="Genomic_DNA"/>
</dbReference>
<dbReference type="Proteomes" id="UP000595437">
    <property type="component" value="Chromosome 17"/>
</dbReference>
<organism evidence="2 3">
    <name type="scientific">Caligus rogercresseyi</name>
    <name type="common">Sea louse</name>
    <dbReference type="NCBI Taxonomy" id="217165"/>
    <lineage>
        <taxon>Eukaryota</taxon>
        <taxon>Metazoa</taxon>
        <taxon>Ecdysozoa</taxon>
        <taxon>Arthropoda</taxon>
        <taxon>Crustacea</taxon>
        <taxon>Multicrustacea</taxon>
        <taxon>Hexanauplia</taxon>
        <taxon>Copepoda</taxon>
        <taxon>Siphonostomatoida</taxon>
        <taxon>Caligidae</taxon>
        <taxon>Caligus</taxon>
    </lineage>
</organism>
<sequence>MASLASRIPTLRRPISTRIPRFFSFTEGVSLSSEMETLSRGTETTRAGEEHREEEREEERVEVVRRTLASEGEAHHPCCSGGCTSASCTAEKPRDSQRKPEPRPC</sequence>
<protein>
    <submittedName>
        <fullName evidence="2">Uncharacterized protein</fullName>
    </submittedName>
</protein>
<name>A0A7T8JTW7_CALRO</name>
<evidence type="ECO:0000313" key="2">
    <source>
        <dbReference type="EMBL" id="QQP34992.1"/>
    </source>
</evidence>
<feature type="compositionally biased region" description="Low complexity" evidence="1">
    <location>
        <begin position="78"/>
        <end position="90"/>
    </location>
</feature>
<accession>A0A7T8JTW7</accession>
<feature type="compositionally biased region" description="Basic and acidic residues" evidence="1">
    <location>
        <begin position="46"/>
        <end position="65"/>
    </location>
</feature>
<keyword evidence="3" id="KW-1185">Reference proteome</keyword>
<gene>
    <name evidence="2" type="ORF">FKW44_023084</name>
</gene>